<dbReference type="PROSITE" id="PS00028">
    <property type="entry name" value="ZINC_FINGER_C2H2_1"/>
    <property type="match status" value="1"/>
</dbReference>
<comment type="subcellular location">
    <subcellularLocation>
        <location evidence="1">Nucleus</location>
    </subcellularLocation>
</comment>
<dbReference type="InterPro" id="IPR050806">
    <property type="entry name" value="pacC/RIM101"/>
</dbReference>
<protein>
    <recommendedName>
        <fullName evidence="10">C2H2-type domain-containing protein</fullName>
    </recommendedName>
</protein>
<evidence type="ECO:0000256" key="7">
    <source>
        <dbReference type="ARBA" id="ARBA00023242"/>
    </source>
</evidence>
<feature type="region of interest" description="Disordered" evidence="9">
    <location>
        <begin position="441"/>
        <end position="472"/>
    </location>
</feature>
<evidence type="ECO:0000256" key="4">
    <source>
        <dbReference type="ARBA" id="ARBA00022737"/>
    </source>
</evidence>
<gene>
    <name evidence="11" type="ORF">HK105_207949</name>
</gene>
<evidence type="ECO:0000313" key="11">
    <source>
        <dbReference type="EMBL" id="KAL2912550.1"/>
    </source>
</evidence>
<keyword evidence="12" id="KW-1185">Reference proteome</keyword>
<feature type="region of interest" description="Disordered" evidence="9">
    <location>
        <begin position="306"/>
        <end position="385"/>
    </location>
</feature>
<feature type="compositionally biased region" description="Acidic residues" evidence="9">
    <location>
        <begin position="344"/>
        <end position="371"/>
    </location>
</feature>
<sequence>MLRNAAPAERTVHAAAAPAPAAAGVHAHAARRGAAATAGDSPASAALAIPADADADADALACLWVDAAQPRALGGDVCGAMFASPDDLHAHVSATHIGRKVENTLCLECRWLDCTLDARQFSKRDHIVSHIKKHMPLKAFVCATCNRSYKWIHDYRKHQAKTGHGDPDATPALSSASSASAQSTPRCTAIQPPIAGDVADAPFSAEVGPCAAASPDPRCALFGLAPPLDSEMASPAAAGAAGSPARAGLEPHPALAIDALVGNTLVHSAASVPALLHADAHASDAPLAAAAAASLPLLGPQAAAARASAFRRRRRSTRPYDRRPTCAQSLRPDAGSAPMHGGDDSQDVTDADMDGGVDTDANMDDADDADYELGSGMVGEDTGGAGASGVAPLTHPPQGPAPLPHQALQHELQNDPAPLAIDSAALSLAIALSLQSQIDAEHNARQGDQQTPATAVPHIPSQPAPAAQHTASSSAGVIDPLLLFKEFANDMWLPFGAPLSNTVVPPLPLPQPRTQSLSLLEHAATTVQHAAGTSALAQTHPTQIQPALAVNFPSLPPAFVGRSDSLLPPQLTHQPPLTAGMGQPSMHHPFAQESLAISLSLPINMGMTLPPHMEMQMSLAHAQPQIQLPLAHERPALGPARIGQHGLDLHMPSASGLLGGGTTTPSTLLDGLLDPSFSAPDFATLQNWNPIAPGAPHHHQQLAADILSLAAAAGMRRSESAAESSSSHCNDFMERQEHVP</sequence>
<comment type="similarity">
    <text evidence="8">Belongs to the pacC/RIM101 family.</text>
</comment>
<name>A0ABR4MZ75_9FUNG</name>
<dbReference type="SUPFAM" id="SSF57667">
    <property type="entry name" value="beta-beta-alpha zinc fingers"/>
    <property type="match status" value="1"/>
</dbReference>
<dbReference type="InterPro" id="IPR036236">
    <property type="entry name" value="Znf_C2H2_sf"/>
</dbReference>
<evidence type="ECO:0000313" key="12">
    <source>
        <dbReference type="Proteomes" id="UP001527925"/>
    </source>
</evidence>
<dbReference type="InterPro" id="IPR013087">
    <property type="entry name" value="Znf_C2H2_type"/>
</dbReference>
<evidence type="ECO:0000256" key="2">
    <source>
        <dbReference type="ARBA" id="ARBA00022491"/>
    </source>
</evidence>
<evidence type="ECO:0000256" key="5">
    <source>
        <dbReference type="ARBA" id="ARBA00022771"/>
    </source>
</evidence>
<keyword evidence="6" id="KW-0862">Zinc</keyword>
<dbReference type="Gene3D" id="3.30.160.60">
    <property type="entry name" value="Classic Zinc Finger"/>
    <property type="match status" value="1"/>
</dbReference>
<feature type="region of interest" description="Disordered" evidence="9">
    <location>
        <begin position="160"/>
        <end position="186"/>
    </location>
</feature>
<keyword evidence="3" id="KW-0479">Metal-binding</keyword>
<evidence type="ECO:0000256" key="6">
    <source>
        <dbReference type="ARBA" id="ARBA00022833"/>
    </source>
</evidence>
<evidence type="ECO:0000256" key="8">
    <source>
        <dbReference type="ARBA" id="ARBA00038089"/>
    </source>
</evidence>
<evidence type="ECO:0000256" key="3">
    <source>
        <dbReference type="ARBA" id="ARBA00022723"/>
    </source>
</evidence>
<dbReference type="EMBL" id="JADGIZ020000062">
    <property type="protein sequence ID" value="KAL2912550.1"/>
    <property type="molecule type" value="Genomic_DNA"/>
</dbReference>
<feature type="compositionally biased region" description="Low complexity" evidence="9">
    <location>
        <begin position="172"/>
        <end position="183"/>
    </location>
</feature>
<reference evidence="11 12" key="1">
    <citation type="submission" date="2023-09" db="EMBL/GenBank/DDBJ databases">
        <title>Pangenome analysis of Batrachochytrium dendrobatidis and related Chytrids.</title>
        <authorList>
            <person name="Yacoub M.N."/>
            <person name="Stajich J.E."/>
            <person name="James T.Y."/>
        </authorList>
    </citation>
    <scope>NUCLEOTIDE SEQUENCE [LARGE SCALE GENOMIC DNA]</scope>
    <source>
        <strain evidence="11 12">JEL0888</strain>
    </source>
</reference>
<feature type="compositionally biased region" description="Basic and acidic residues" evidence="9">
    <location>
        <begin position="731"/>
        <end position="740"/>
    </location>
</feature>
<dbReference type="SMART" id="SM00355">
    <property type="entry name" value="ZnF_C2H2"/>
    <property type="match status" value="3"/>
</dbReference>
<evidence type="ECO:0000256" key="1">
    <source>
        <dbReference type="ARBA" id="ARBA00004123"/>
    </source>
</evidence>
<dbReference type="PANTHER" id="PTHR47257">
    <property type="entry name" value="PH-RESPONSE TRANSCRIPTION FACTOR PACC/RIM101"/>
    <property type="match status" value="1"/>
</dbReference>
<comment type="caution">
    <text evidence="11">The sequence shown here is derived from an EMBL/GenBank/DDBJ whole genome shotgun (WGS) entry which is preliminary data.</text>
</comment>
<proteinExistence type="inferred from homology"/>
<organism evidence="11 12">
    <name type="scientific">Polyrhizophydium stewartii</name>
    <dbReference type="NCBI Taxonomy" id="2732419"/>
    <lineage>
        <taxon>Eukaryota</taxon>
        <taxon>Fungi</taxon>
        <taxon>Fungi incertae sedis</taxon>
        <taxon>Chytridiomycota</taxon>
        <taxon>Chytridiomycota incertae sedis</taxon>
        <taxon>Chytridiomycetes</taxon>
        <taxon>Rhizophydiales</taxon>
        <taxon>Rhizophydiales incertae sedis</taxon>
        <taxon>Polyrhizophydium</taxon>
    </lineage>
</organism>
<feature type="region of interest" description="Disordered" evidence="9">
    <location>
        <begin position="718"/>
        <end position="740"/>
    </location>
</feature>
<keyword evidence="5" id="KW-0863">Zinc-finger</keyword>
<accession>A0ABR4MZ75</accession>
<keyword evidence="4" id="KW-0677">Repeat</keyword>
<keyword evidence="2" id="KW-0678">Repressor</keyword>
<dbReference type="PANTHER" id="PTHR47257:SF1">
    <property type="entry name" value="PH-RESPONSE TRANSCRIPTION FACTOR PACC_RIM101"/>
    <property type="match status" value="1"/>
</dbReference>
<evidence type="ECO:0000259" key="10">
    <source>
        <dbReference type="PROSITE" id="PS00028"/>
    </source>
</evidence>
<feature type="compositionally biased region" description="Low complexity" evidence="9">
    <location>
        <begin position="718"/>
        <end position="727"/>
    </location>
</feature>
<feature type="domain" description="C2H2-type" evidence="10">
    <location>
        <begin position="142"/>
        <end position="164"/>
    </location>
</feature>
<evidence type="ECO:0000256" key="9">
    <source>
        <dbReference type="SAM" id="MobiDB-lite"/>
    </source>
</evidence>
<dbReference type="Proteomes" id="UP001527925">
    <property type="component" value="Unassembled WGS sequence"/>
</dbReference>
<keyword evidence="7" id="KW-0539">Nucleus</keyword>